<keyword evidence="3" id="KW-1185">Reference proteome</keyword>
<dbReference type="SUPFAM" id="SSF51011">
    <property type="entry name" value="Glycosyl hydrolase domain"/>
    <property type="match status" value="1"/>
</dbReference>
<dbReference type="GO" id="GO:0016798">
    <property type="term" value="F:hydrolase activity, acting on glycosyl bonds"/>
    <property type="evidence" value="ECO:0007669"/>
    <property type="project" value="UniProtKB-KW"/>
</dbReference>
<dbReference type="Gene3D" id="3.90.400.10">
    <property type="entry name" value="Oligo-1,6-glucosidase, Domain 2"/>
    <property type="match status" value="1"/>
</dbReference>
<sequence length="574" mass="66212">MNHTVLAICLQILYLSALFSSCSTETKEEKFIPSELSDEWYRNSVVYNIEVATFKDSDGDGIGDFRGLTSKLGYLDTLGIDVIWLAPFQPSPRRDDGYDVTDHFSIDERLGTFGDFDLFIKEAKRRGLRVLMDAVLNHTSIDHPWYRQARADSTSPYHSWYVWSATKPKDWDKGMVFPGVQNQTWTFDEIASKYYFHRFYDFQPDLNYENPEVERMAAKVLTYWLEKGIDGFRLDAVPFIIDIPRTGSENPEHMFPILTRLRKAVEKVNPEAVLLGEANVTAEENVHYFGGEGERLHMMFNFFANQYLFYALATHDASSFAKALKEFEKKPLPSQWAFFLRNHDEIDLARLRKAQRQTVYDKFGPETNMQLYDRGIRRRLAPMLQDPRLIRMAYSLLFSLPGAPVIRYGEEIGMGDDLTLPERVAVRTPMQWDQTSNGGFTHSAEPFRNMVSLGPFSYQNVNVASQWRDSTSLLRFIKGLIEVRRTHPEVGRGRWELIPMNADAIFAIHYQLQGRRLLVVHNFSDKPQKLSLGMEATDQYNVTPVFGHEISAMRGAADTLPGYGFQWLYLTPKK</sequence>
<reference evidence="2 3" key="1">
    <citation type="submission" date="2019-07" db="EMBL/GenBank/DDBJ databases">
        <title>Genomic Encyclopedia of Archaeal and Bacterial Type Strains, Phase II (KMG-II): from individual species to whole genera.</title>
        <authorList>
            <person name="Goeker M."/>
        </authorList>
    </citation>
    <scope>NUCLEOTIDE SEQUENCE [LARGE SCALE GENOMIC DNA]</scope>
    <source>
        <strain evidence="2 3">DSM 18850</strain>
    </source>
</reference>
<dbReference type="AlphaFoldDB" id="A0A5S5DJF1"/>
<dbReference type="PANTHER" id="PTHR10357:SF219">
    <property type="entry name" value="MALTOSE ALPHA-D-GLUCOSYLTRANSFERASE"/>
    <property type="match status" value="1"/>
</dbReference>
<dbReference type="InterPro" id="IPR017853">
    <property type="entry name" value="GH"/>
</dbReference>
<dbReference type="RefSeq" id="WP_148908660.1">
    <property type="nucleotide sequence ID" value="NZ_VNHX01000010.1"/>
</dbReference>
<dbReference type="InterPro" id="IPR006047">
    <property type="entry name" value="GH13_cat_dom"/>
</dbReference>
<comment type="caution">
    <text evidence="2">The sequence shown here is derived from an EMBL/GenBank/DDBJ whole genome shotgun (WGS) entry which is preliminary data.</text>
</comment>
<dbReference type="PANTHER" id="PTHR10357">
    <property type="entry name" value="ALPHA-AMYLASE FAMILY MEMBER"/>
    <property type="match status" value="1"/>
</dbReference>
<protein>
    <submittedName>
        <fullName evidence="2">Maltose alpha-D-glucosyltransferase/alpha-amylase</fullName>
    </submittedName>
</protein>
<dbReference type="Gene3D" id="3.20.20.80">
    <property type="entry name" value="Glycosidases"/>
    <property type="match status" value="1"/>
</dbReference>
<dbReference type="OrthoDB" id="9806009at2"/>
<dbReference type="EMBL" id="VNHX01000010">
    <property type="protein sequence ID" value="TYP95744.1"/>
    <property type="molecule type" value="Genomic_DNA"/>
</dbReference>
<dbReference type="GO" id="GO:0005975">
    <property type="term" value="P:carbohydrate metabolic process"/>
    <property type="evidence" value="ECO:0007669"/>
    <property type="project" value="InterPro"/>
</dbReference>
<feature type="domain" description="Glycosyl hydrolase family 13 catalytic" evidence="1">
    <location>
        <begin position="48"/>
        <end position="484"/>
    </location>
</feature>
<evidence type="ECO:0000313" key="2">
    <source>
        <dbReference type="EMBL" id="TYP95744.1"/>
    </source>
</evidence>
<dbReference type="Gene3D" id="2.60.40.1180">
    <property type="entry name" value="Golgi alpha-mannosidase II"/>
    <property type="match status" value="1"/>
</dbReference>
<dbReference type="Pfam" id="PF00128">
    <property type="entry name" value="Alpha-amylase"/>
    <property type="match status" value="1"/>
</dbReference>
<dbReference type="Proteomes" id="UP000325105">
    <property type="component" value="Unassembled WGS sequence"/>
</dbReference>
<dbReference type="InterPro" id="IPR013780">
    <property type="entry name" value="Glyco_hydro_b"/>
</dbReference>
<dbReference type="SMART" id="SM00642">
    <property type="entry name" value="Aamy"/>
    <property type="match status" value="1"/>
</dbReference>
<organism evidence="2 3">
    <name type="scientific">Sphingobacterium allocomposti</name>
    <dbReference type="NCBI Taxonomy" id="415956"/>
    <lineage>
        <taxon>Bacteria</taxon>
        <taxon>Pseudomonadati</taxon>
        <taxon>Bacteroidota</taxon>
        <taxon>Sphingobacteriia</taxon>
        <taxon>Sphingobacteriales</taxon>
        <taxon>Sphingobacteriaceae</taxon>
        <taxon>Sphingobacterium</taxon>
    </lineage>
</organism>
<gene>
    <name evidence="2" type="ORF">BC792_11072</name>
</gene>
<dbReference type="GO" id="GO:0016740">
    <property type="term" value="F:transferase activity"/>
    <property type="evidence" value="ECO:0007669"/>
    <property type="project" value="UniProtKB-KW"/>
</dbReference>
<keyword evidence="2" id="KW-0808">Transferase</keyword>
<proteinExistence type="predicted"/>
<evidence type="ECO:0000313" key="3">
    <source>
        <dbReference type="Proteomes" id="UP000325105"/>
    </source>
</evidence>
<dbReference type="SUPFAM" id="SSF51445">
    <property type="entry name" value="(Trans)glycosidases"/>
    <property type="match status" value="1"/>
</dbReference>
<evidence type="ECO:0000259" key="1">
    <source>
        <dbReference type="SMART" id="SM00642"/>
    </source>
</evidence>
<accession>A0A5S5DJF1</accession>
<dbReference type="InterPro" id="IPR045857">
    <property type="entry name" value="O16G_dom_2"/>
</dbReference>
<name>A0A5S5DJF1_9SPHI</name>
<dbReference type="CDD" id="cd11334">
    <property type="entry name" value="AmyAc_TreS"/>
    <property type="match status" value="1"/>
</dbReference>